<evidence type="ECO:0000313" key="1">
    <source>
        <dbReference type="EMBL" id="USQ15556.1"/>
    </source>
</evidence>
<dbReference type="InterPro" id="IPR012337">
    <property type="entry name" value="RNaseH-like_sf"/>
</dbReference>
<evidence type="ECO:0000313" key="2">
    <source>
        <dbReference type="Proteomes" id="UP001057474"/>
    </source>
</evidence>
<name>A0ABY4YDI4_9GAMM</name>
<keyword evidence="1" id="KW-0614">Plasmid</keyword>
<dbReference type="Proteomes" id="UP001057474">
    <property type="component" value="Plasmid pLlyPCM2298_2"/>
</dbReference>
<dbReference type="EMBL" id="CP071529">
    <property type="protein sequence ID" value="USQ15556.1"/>
    <property type="molecule type" value="Genomic_DNA"/>
</dbReference>
<evidence type="ECO:0008006" key="3">
    <source>
        <dbReference type="Google" id="ProtNLM"/>
    </source>
</evidence>
<protein>
    <recommendedName>
        <fullName evidence="3">Integrase catalytic domain-containing protein</fullName>
    </recommendedName>
</protein>
<dbReference type="SUPFAM" id="SSF53098">
    <property type="entry name" value="Ribonuclease H-like"/>
    <property type="match status" value="1"/>
</dbReference>
<dbReference type="Gene3D" id="3.30.420.10">
    <property type="entry name" value="Ribonuclease H-like superfamily/Ribonuclease H"/>
    <property type="match status" value="1"/>
</dbReference>
<keyword evidence="2" id="KW-1185">Reference proteome</keyword>
<geneLocation type="plasmid" evidence="1 2">
    <name>pLlyPCM2298_2</name>
</geneLocation>
<proteinExistence type="predicted"/>
<dbReference type="RefSeq" id="WP_252582795.1">
    <property type="nucleotide sequence ID" value="NZ_CP071529.1"/>
</dbReference>
<sequence length="51" mass="5816">MDLVLQRETAAFARKLGFDVRATPAYSPERNGMAEAFVKRLREIMSHLAIH</sequence>
<dbReference type="InterPro" id="IPR036397">
    <property type="entry name" value="RNaseH_sf"/>
</dbReference>
<organism evidence="1 2">
    <name type="scientific">Legionella lytica</name>
    <dbReference type="NCBI Taxonomy" id="96232"/>
    <lineage>
        <taxon>Bacteria</taxon>
        <taxon>Pseudomonadati</taxon>
        <taxon>Pseudomonadota</taxon>
        <taxon>Gammaproteobacteria</taxon>
        <taxon>Legionellales</taxon>
        <taxon>Legionellaceae</taxon>
        <taxon>Legionella</taxon>
    </lineage>
</organism>
<gene>
    <name evidence="1" type="ORF">J2N86_15515</name>
</gene>
<reference evidence="1" key="1">
    <citation type="submission" date="2021-03" db="EMBL/GenBank/DDBJ databases">
        <title>Legionella lytica PCM 2298.</title>
        <authorList>
            <person name="Koper P."/>
        </authorList>
    </citation>
    <scope>NUCLEOTIDE SEQUENCE</scope>
    <source>
        <strain evidence="1">PCM 2298</strain>
        <plasmid evidence="1">pLlyPCM2298_2</plasmid>
    </source>
</reference>
<accession>A0ABY4YDI4</accession>